<dbReference type="InterPro" id="IPR012347">
    <property type="entry name" value="Ferritin-like"/>
</dbReference>
<comment type="caution">
    <text evidence="1">The sequence shown here is derived from an EMBL/GenBank/DDBJ whole genome shotgun (WGS) entry which is preliminary data.</text>
</comment>
<sequence>MQLHASYTCLSLVFYFDHDNVALDAGHSFHELMEEKSNGTEHLKTQTQLTGHALFWDLSHHGAREESDTGSSGAAYPGFCCCMNPHLYDLENHFLDGKV</sequence>
<protein>
    <submittedName>
        <fullName evidence="1">(raccoon dog) hypothetical protein</fullName>
    </submittedName>
</protein>
<organism evidence="1 2">
    <name type="scientific">Nyctereutes procyonoides</name>
    <name type="common">Raccoon dog</name>
    <name type="synonym">Canis procyonoides</name>
    <dbReference type="NCBI Taxonomy" id="34880"/>
    <lineage>
        <taxon>Eukaryota</taxon>
        <taxon>Metazoa</taxon>
        <taxon>Chordata</taxon>
        <taxon>Craniata</taxon>
        <taxon>Vertebrata</taxon>
        <taxon>Euteleostomi</taxon>
        <taxon>Mammalia</taxon>
        <taxon>Eutheria</taxon>
        <taxon>Laurasiatheria</taxon>
        <taxon>Carnivora</taxon>
        <taxon>Caniformia</taxon>
        <taxon>Canidae</taxon>
        <taxon>Nyctereutes</taxon>
    </lineage>
</organism>
<reference evidence="1" key="1">
    <citation type="submission" date="2020-12" db="EMBL/GenBank/DDBJ databases">
        <authorList>
            <consortium name="Molecular Ecology Group"/>
        </authorList>
    </citation>
    <scope>NUCLEOTIDE SEQUENCE</scope>
    <source>
        <strain evidence="1">TBG_1078</strain>
    </source>
</reference>
<dbReference type="Proteomes" id="UP000645828">
    <property type="component" value="Unassembled WGS sequence"/>
</dbReference>
<dbReference type="EMBL" id="CAJHUB010000675">
    <property type="protein sequence ID" value="CAD7675360.1"/>
    <property type="molecule type" value="Genomic_DNA"/>
</dbReference>
<name>A0A811YCU1_NYCPR</name>
<evidence type="ECO:0000313" key="2">
    <source>
        <dbReference type="Proteomes" id="UP000645828"/>
    </source>
</evidence>
<dbReference type="SUPFAM" id="SSF47240">
    <property type="entry name" value="Ferritin-like"/>
    <property type="match status" value="1"/>
</dbReference>
<proteinExistence type="predicted"/>
<dbReference type="InterPro" id="IPR009078">
    <property type="entry name" value="Ferritin-like_SF"/>
</dbReference>
<dbReference type="Gene3D" id="1.20.1260.10">
    <property type="match status" value="1"/>
</dbReference>
<keyword evidence="2" id="KW-1185">Reference proteome</keyword>
<evidence type="ECO:0000313" key="1">
    <source>
        <dbReference type="EMBL" id="CAD7675360.1"/>
    </source>
</evidence>
<dbReference type="AlphaFoldDB" id="A0A811YCU1"/>
<gene>
    <name evidence="1" type="ORF">NYPRO_LOCUS8155</name>
</gene>
<accession>A0A811YCU1</accession>